<organism evidence="1">
    <name type="scientific">Anguilla anguilla</name>
    <name type="common">European freshwater eel</name>
    <name type="synonym">Muraena anguilla</name>
    <dbReference type="NCBI Taxonomy" id="7936"/>
    <lineage>
        <taxon>Eukaryota</taxon>
        <taxon>Metazoa</taxon>
        <taxon>Chordata</taxon>
        <taxon>Craniata</taxon>
        <taxon>Vertebrata</taxon>
        <taxon>Euteleostomi</taxon>
        <taxon>Actinopterygii</taxon>
        <taxon>Neopterygii</taxon>
        <taxon>Teleostei</taxon>
        <taxon>Anguilliformes</taxon>
        <taxon>Anguillidae</taxon>
        <taxon>Anguilla</taxon>
    </lineage>
</organism>
<accession>A0A0E9WUQ9</accession>
<sequence length="55" mass="5935">MQFLPGCIQNMKNGAEGCTIPGMGVSRLSFPPRSVQIVQPTRNSGLDLKPFIKSS</sequence>
<dbReference type="AlphaFoldDB" id="A0A0E9WUQ9"/>
<dbReference type="EMBL" id="GBXM01015312">
    <property type="protein sequence ID" value="JAH93265.1"/>
    <property type="molecule type" value="Transcribed_RNA"/>
</dbReference>
<evidence type="ECO:0000313" key="1">
    <source>
        <dbReference type="EMBL" id="JAH93265.1"/>
    </source>
</evidence>
<reference evidence="1" key="2">
    <citation type="journal article" date="2015" name="Fish Shellfish Immunol.">
        <title>Early steps in the European eel (Anguilla anguilla)-Vibrio vulnificus interaction in the gills: Role of the RtxA13 toxin.</title>
        <authorList>
            <person name="Callol A."/>
            <person name="Pajuelo D."/>
            <person name="Ebbesson L."/>
            <person name="Teles M."/>
            <person name="MacKenzie S."/>
            <person name="Amaro C."/>
        </authorList>
    </citation>
    <scope>NUCLEOTIDE SEQUENCE</scope>
</reference>
<reference evidence="1" key="1">
    <citation type="submission" date="2014-11" db="EMBL/GenBank/DDBJ databases">
        <authorList>
            <person name="Amaro Gonzalez C."/>
        </authorList>
    </citation>
    <scope>NUCLEOTIDE SEQUENCE</scope>
</reference>
<name>A0A0E9WUQ9_ANGAN</name>
<protein>
    <submittedName>
        <fullName evidence="1">Uncharacterized protein</fullName>
    </submittedName>
</protein>
<proteinExistence type="predicted"/>